<evidence type="ECO:0000256" key="6">
    <source>
        <dbReference type="ARBA" id="ARBA00022833"/>
    </source>
</evidence>
<dbReference type="InterPro" id="IPR015517">
    <property type="entry name" value="dCMP_deaminase-rel"/>
</dbReference>
<dbReference type="FunFam" id="3.40.140.10:FF:000035">
    <property type="entry name" value="dCMP deaminase"/>
    <property type="match status" value="1"/>
</dbReference>
<dbReference type="Gene3D" id="3.40.140.10">
    <property type="entry name" value="Cytidine Deaminase, domain 2"/>
    <property type="match status" value="1"/>
</dbReference>
<dbReference type="InterPro" id="IPR027417">
    <property type="entry name" value="P-loop_NTPase"/>
</dbReference>
<dbReference type="GO" id="GO:0009165">
    <property type="term" value="P:nucleotide biosynthetic process"/>
    <property type="evidence" value="ECO:0007669"/>
    <property type="project" value="UniProtKB-KW"/>
</dbReference>
<dbReference type="PROSITE" id="PS00903">
    <property type="entry name" value="CYT_DCMP_DEAMINASES_1"/>
    <property type="match status" value="1"/>
</dbReference>
<feature type="compositionally biased region" description="Low complexity" evidence="10">
    <location>
        <begin position="180"/>
        <end position="194"/>
    </location>
</feature>
<keyword evidence="3" id="KW-0479">Metal-binding</keyword>
<evidence type="ECO:0000313" key="13">
    <source>
        <dbReference type="Proteomes" id="UP000823405"/>
    </source>
</evidence>
<dbReference type="InterPro" id="IPR016192">
    <property type="entry name" value="APOBEC/CMP_deaminase_Zn-bd"/>
</dbReference>
<dbReference type="InterPro" id="IPR002125">
    <property type="entry name" value="CMP_dCMP_dom"/>
</dbReference>
<keyword evidence="4" id="KW-0545">Nucleotide biosynthesis</keyword>
<evidence type="ECO:0000256" key="9">
    <source>
        <dbReference type="ARBA" id="ARBA00071582"/>
    </source>
</evidence>
<dbReference type="GO" id="GO:0008270">
    <property type="term" value="F:zinc ion binding"/>
    <property type="evidence" value="ECO:0007669"/>
    <property type="project" value="InterPro"/>
</dbReference>
<evidence type="ECO:0000256" key="10">
    <source>
        <dbReference type="SAM" id="MobiDB-lite"/>
    </source>
</evidence>
<dbReference type="OrthoDB" id="10063137at2759"/>
<comment type="similarity">
    <text evidence="2">Belongs to the cytidine and deoxycytidylate deaminase family.</text>
</comment>
<dbReference type="CDD" id="cd01286">
    <property type="entry name" value="deoxycytidylate_deaminase"/>
    <property type="match status" value="1"/>
</dbReference>
<dbReference type="SUPFAM" id="SSF53927">
    <property type="entry name" value="Cytidine deaminase-like"/>
    <property type="match status" value="1"/>
</dbReference>
<name>A0A9P6R8K9_9FUNG</name>
<accession>A0A9P6R8K9</accession>
<keyword evidence="6" id="KW-0862">Zinc</keyword>
<dbReference type="GO" id="GO:0005737">
    <property type="term" value="C:cytoplasm"/>
    <property type="evidence" value="ECO:0007669"/>
    <property type="project" value="TreeGrafter"/>
</dbReference>
<proteinExistence type="inferred from homology"/>
<dbReference type="AlphaFoldDB" id="A0A9P6R8K9"/>
<keyword evidence="13" id="KW-1185">Reference proteome</keyword>
<dbReference type="Gene3D" id="3.40.50.300">
    <property type="entry name" value="P-loop containing nucleotide triphosphate hydrolases"/>
    <property type="match status" value="1"/>
</dbReference>
<dbReference type="PANTHER" id="PTHR11086">
    <property type="entry name" value="DEOXYCYTIDYLATE DEAMINASE-RELATED"/>
    <property type="match status" value="1"/>
</dbReference>
<reference evidence="12" key="1">
    <citation type="journal article" date="2020" name="Fungal Divers.">
        <title>Resolving the Mortierellaceae phylogeny through synthesis of multi-gene phylogenetics and phylogenomics.</title>
        <authorList>
            <person name="Vandepol N."/>
            <person name="Liber J."/>
            <person name="Desiro A."/>
            <person name="Na H."/>
            <person name="Kennedy M."/>
            <person name="Barry K."/>
            <person name="Grigoriev I.V."/>
            <person name="Miller A.N."/>
            <person name="O'Donnell K."/>
            <person name="Stajich J.E."/>
            <person name="Bonito G."/>
        </authorList>
    </citation>
    <scope>NUCLEOTIDE SEQUENCE</scope>
    <source>
        <strain evidence="12">NVP60</strain>
    </source>
</reference>
<evidence type="ECO:0000256" key="1">
    <source>
        <dbReference type="ARBA" id="ARBA00001947"/>
    </source>
</evidence>
<dbReference type="EMBL" id="JAAAIN010000409">
    <property type="protein sequence ID" value="KAG0314938.1"/>
    <property type="molecule type" value="Genomic_DNA"/>
</dbReference>
<dbReference type="GO" id="GO:0004132">
    <property type="term" value="F:dCMP deaminase activity"/>
    <property type="evidence" value="ECO:0007669"/>
    <property type="project" value="UniProtKB-EC"/>
</dbReference>
<protein>
    <recommendedName>
        <fullName evidence="9">Deoxycytidylate deaminase</fullName>
        <ecNumber evidence="7">3.5.4.12</ecNumber>
    </recommendedName>
    <alternativeName>
        <fullName evidence="8">dCMP deaminase</fullName>
    </alternativeName>
</protein>
<dbReference type="PROSITE" id="PS51747">
    <property type="entry name" value="CYT_DCMP_DEAMINASES_2"/>
    <property type="match status" value="1"/>
</dbReference>
<dbReference type="Proteomes" id="UP000823405">
    <property type="component" value="Unassembled WGS sequence"/>
</dbReference>
<sequence length="411" mass="45284">MFVGIVGPSCSGKHEVMNLLATMYHFTRLHLRSSSNSSGLHSDRSEEQQHLTQQEQARIEFDTIEAMLDHVTLNWMDHFVTCEVNSVEGIAILRKRPFFLLLSVESPMMTRFHRSVARCKRQGLDAPTLEEFVEQTDASLYNASTSHHAIVSSTSLSLAPSILLNGTSQFQQPTTIAPTSSSNNKNNSHSTSGSRNSTPSIPDQEPTAISPVQVFNSPPYKLLSMSDLSILNHYASLSCLRTAIEGLDITNPDLLRPSWDSYFMYLANLAARRSNCMKRRVGCVLVREKRVIATGYNGTPKNLTNCNEGGCSRCNQATPCGKGLDRCLCMHAEENALLEAGRERVGKESTIYCNTCPCLGCAIKIVQVGVSEVVYSESYGMDDLTAEVFRNAGVILRQHATPGIKLDQSNP</sequence>
<evidence type="ECO:0000256" key="3">
    <source>
        <dbReference type="ARBA" id="ARBA00022723"/>
    </source>
</evidence>
<evidence type="ECO:0000256" key="7">
    <source>
        <dbReference type="ARBA" id="ARBA00038938"/>
    </source>
</evidence>
<evidence type="ECO:0000256" key="2">
    <source>
        <dbReference type="ARBA" id="ARBA00006576"/>
    </source>
</evidence>
<feature type="region of interest" description="Disordered" evidence="10">
    <location>
        <begin position="35"/>
        <end position="55"/>
    </location>
</feature>
<feature type="domain" description="CMP/dCMP-type deaminase" evidence="11">
    <location>
        <begin position="258"/>
        <end position="392"/>
    </location>
</feature>
<comment type="caution">
    <text evidence="12">The sequence shown here is derived from an EMBL/GenBank/DDBJ whole genome shotgun (WGS) entry which is preliminary data.</text>
</comment>
<evidence type="ECO:0000256" key="5">
    <source>
        <dbReference type="ARBA" id="ARBA00022801"/>
    </source>
</evidence>
<evidence type="ECO:0000313" key="12">
    <source>
        <dbReference type="EMBL" id="KAG0314938.1"/>
    </source>
</evidence>
<organism evidence="12 13">
    <name type="scientific">Linnemannia gamsii</name>
    <dbReference type="NCBI Taxonomy" id="64522"/>
    <lineage>
        <taxon>Eukaryota</taxon>
        <taxon>Fungi</taxon>
        <taxon>Fungi incertae sedis</taxon>
        <taxon>Mucoromycota</taxon>
        <taxon>Mortierellomycotina</taxon>
        <taxon>Mortierellomycetes</taxon>
        <taxon>Mortierellales</taxon>
        <taxon>Mortierellaceae</taxon>
        <taxon>Linnemannia</taxon>
    </lineage>
</organism>
<dbReference type="EC" id="3.5.4.12" evidence="7"/>
<evidence type="ECO:0000256" key="8">
    <source>
        <dbReference type="ARBA" id="ARBA00041763"/>
    </source>
</evidence>
<dbReference type="InterPro" id="IPR016193">
    <property type="entry name" value="Cytidine_deaminase-like"/>
</dbReference>
<gene>
    <name evidence="12" type="primary">DCD1</name>
    <name evidence="12" type="ORF">BGZ97_008814</name>
</gene>
<comment type="cofactor">
    <cofactor evidence="1">
        <name>Zn(2+)</name>
        <dbReference type="ChEBI" id="CHEBI:29105"/>
    </cofactor>
</comment>
<keyword evidence="5" id="KW-0378">Hydrolase</keyword>
<dbReference type="InterPro" id="IPR035105">
    <property type="entry name" value="Deoxycytidylate_deaminase_dom"/>
</dbReference>
<evidence type="ECO:0000256" key="4">
    <source>
        <dbReference type="ARBA" id="ARBA00022727"/>
    </source>
</evidence>
<dbReference type="SUPFAM" id="SSF52540">
    <property type="entry name" value="P-loop containing nucleoside triphosphate hydrolases"/>
    <property type="match status" value="1"/>
</dbReference>
<dbReference type="PANTHER" id="PTHR11086:SF18">
    <property type="entry name" value="DEOXYCYTIDYLATE DEAMINASE"/>
    <property type="match status" value="1"/>
</dbReference>
<dbReference type="Pfam" id="PF00383">
    <property type="entry name" value="dCMP_cyt_deam_1"/>
    <property type="match status" value="1"/>
</dbReference>
<evidence type="ECO:0000259" key="11">
    <source>
        <dbReference type="PROSITE" id="PS51747"/>
    </source>
</evidence>
<feature type="region of interest" description="Disordered" evidence="10">
    <location>
        <begin position="173"/>
        <end position="207"/>
    </location>
</feature>